<dbReference type="Pfam" id="PF05159">
    <property type="entry name" value="Capsule_synth"/>
    <property type="match status" value="1"/>
</dbReference>
<protein>
    <recommendedName>
        <fullName evidence="3">Capsular biosynthesis protein</fullName>
    </recommendedName>
</protein>
<gene>
    <name evidence="1" type="ORF">AJ85_02240</name>
</gene>
<dbReference type="InterPro" id="IPR043148">
    <property type="entry name" value="TagF_C"/>
</dbReference>
<accession>A0A4S4JTY1</accession>
<dbReference type="SUPFAM" id="SSF53756">
    <property type="entry name" value="UDP-Glycosyltransferase/glycogen phosphorylase"/>
    <property type="match status" value="1"/>
</dbReference>
<dbReference type="GO" id="GO:0015774">
    <property type="term" value="P:polysaccharide transport"/>
    <property type="evidence" value="ECO:0007669"/>
    <property type="project" value="InterPro"/>
</dbReference>
<organism evidence="1 2">
    <name type="scientific">Alkalihalobacillus alcalophilus ATCC 27647 = CGMCC 1.3604</name>
    <dbReference type="NCBI Taxonomy" id="1218173"/>
    <lineage>
        <taxon>Bacteria</taxon>
        <taxon>Bacillati</taxon>
        <taxon>Bacillota</taxon>
        <taxon>Bacilli</taxon>
        <taxon>Bacillales</taxon>
        <taxon>Bacillaceae</taxon>
        <taxon>Alkalihalobacillus</taxon>
    </lineage>
</organism>
<comment type="caution">
    <text evidence="1">The sequence shown here is derived from an EMBL/GenBank/DDBJ whole genome shotgun (WGS) entry which is preliminary data.</text>
</comment>
<dbReference type="AlphaFoldDB" id="A0A4S4JTY1"/>
<dbReference type="Proteomes" id="UP000297014">
    <property type="component" value="Unassembled WGS sequence"/>
</dbReference>
<dbReference type="CDD" id="cd16438">
    <property type="entry name" value="beta_Kdo_transferase_KpsS_like"/>
    <property type="match status" value="1"/>
</dbReference>
<proteinExistence type="predicted"/>
<evidence type="ECO:0000313" key="2">
    <source>
        <dbReference type="Proteomes" id="UP000297014"/>
    </source>
</evidence>
<dbReference type="EMBL" id="JALP01000362">
    <property type="protein sequence ID" value="THG88616.1"/>
    <property type="molecule type" value="Genomic_DNA"/>
</dbReference>
<evidence type="ECO:0000313" key="1">
    <source>
        <dbReference type="EMBL" id="THG88616.1"/>
    </source>
</evidence>
<reference evidence="1 2" key="1">
    <citation type="submission" date="2014-01" db="EMBL/GenBank/DDBJ databases">
        <title>Draft genome sequencing of Bacillus alcalophilus CGMCC 1.3604.</title>
        <authorList>
            <person name="Yang J."/>
            <person name="Diao L."/>
            <person name="Yang S."/>
        </authorList>
    </citation>
    <scope>NUCLEOTIDE SEQUENCE [LARGE SCALE GENOMIC DNA]</scope>
    <source>
        <strain evidence="1 2">CGMCC 1.3604</strain>
    </source>
</reference>
<dbReference type="InterPro" id="IPR007833">
    <property type="entry name" value="Capsule_polysaccharide_synth"/>
</dbReference>
<dbReference type="GO" id="GO:0000271">
    <property type="term" value="P:polysaccharide biosynthetic process"/>
    <property type="evidence" value="ECO:0007669"/>
    <property type="project" value="InterPro"/>
</dbReference>
<dbReference type="Gene3D" id="3.40.50.12580">
    <property type="match status" value="1"/>
</dbReference>
<dbReference type="RefSeq" id="WP_003322449.1">
    <property type="nucleotide sequence ID" value="NZ_ALPT02000043.1"/>
</dbReference>
<evidence type="ECO:0008006" key="3">
    <source>
        <dbReference type="Google" id="ProtNLM"/>
    </source>
</evidence>
<name>A0A4S4JTY1_ALKAL</name>
<dbReference type="OrthoDB" id="9794206at2"/>
<sequence length="448" mass="52843">MANYLFLRGNRNKRFFSDIAAELIQKGNQCFLMKFELGELLFKSEIETKYMPFYVSKKEYPITDQELLEMPLFNLTYKEYILKKSVKKSELRMYKRYLFAMDQYIKEKKIDAICTFNGYHWLDQMAQLLARKYRLQMHYFEEGLFRPYTITHDLNGINAEASIPRQPGFYQNIEVDQNRLNHYLFQPENPSLKETLGGQILKVAFVKLVSMFGSLCRLNPKLYDHINFWQALNYFATKVVFKYKKEDTFEWPAEYVVLPFQMVGDTQILYNSPHIKTMERLLKRTVKAVTQINREEKRNIKIIVKEHPEDISRNNYSQLKRRYKDNGNVIFVKKFNVHSLIKNALAVITINSTVGIEALAQHKRVITLGEALYNIEGITWNCKHPSDLANVLKTSLNEQVNHALIDKYLYYLRFHYQIEGTLNGCHPATSKNIAERLVAKVEREESIV</sequence>